<dbReference type="InterPro" id="IPR002491">
    <property type="entry name" value="ABC_transptr_periplasmic_BD"/>
</dbReference>
<gene>
    <name evidence="4" type="ORF">LQV63_21055</name>
</gene>
<evidence type="ECO:0000256" key="2">
    <source>
        <dbReference type="SAM" id="Phobius"/>
    </source>
</evidence>
<evidence type="ECO:0000313" key="4">
    <source>
        <dbReference type="EMBL" id="MCE5171771.1"/>
    </source>
</evidence>
<dbReference type="RefSeq" id="WP_233698138.1">
    <property type="nucleotide sequence ID" value="NZ_JAJNBZ010000020.1"/>
</dbReference>
<dbReference type="PANTHER" id="PTHR30535:SF34">
    <property type="entry name" value="MOLYBDATE-BINDING PROTEIN MOLA"/>
    <property type="match status" value="1"/>
</dbReference>
<accession>A0ABS8YN89</accession>
<dbReference type="InterPro" id="IPR050902">
    <property type="entry name" value="ABC_Transporter_SBP"/>
</dbReference>
<dbReference type="Gene3D" id="3.40.50.1980">
    <property type="entry name" value="Nitrogenase molybdenum iron protein domain"/>
    <property type="match status" value="2"/>
</dbReference>
<dbReference type="Proteomes" id="UP001199916">
    <property type="component" value="Unassembled WGS sequence"/>
</dbReference>
<keyword evidence="2" id="KW-0812">Transmembrane</keyword>
<sequence>MNAKTQRKRKRYLLCAVLIVIIGAAAAITNIISNDSRTASSEPSPPETAAVQKAAVSAEALRVAPVSLDTADAVLEIVAPEQVVTVPKSITNPFLASNHESGKQVAGQVSGATGLDPEGILSFNPDLVLITKLHNSESDAEQLLQQAGVKVVTFEQWGTFDELIANFHTIGEAVGAPEKADSIGKEIKDKLNEVAERTSALTTKPTVLVLSPVGPNTGPYVIGPGNIAYEMIRLAGAEPAAAALGINKSTKASSEDLIKIDPDYIVLGDWDGTGEEWLSELKSQPSWKTLTAVKNGRITTMKAKHLLAPNRYTVDGLMEMSAWLHPDLWDEGEKTR</sequence>
<comment type="similarity">
    <text evidence="1">Belongs to the bacterial solute-binding protein 8 family.</text>
</comment>
<dbReference type="EMBL" id="JAJNBZ010000020">
    <property type="protein sequence ID" value="MCE5171771.1"/>
    <property type="molecule type" value="Genomic_DNA"/>
</dbReference>
<keyword evidence="2" id="KW-0472">Membrane</keyword>
<feature type="transmembrane region" description="Helical" evidence="2">
    <location>
        <begin position="12"/>
        <end position="32"/>
    </location>
</feature>
<dbReference type="PROSITE" id="PS50983">
    <property type="entry name" value="FE_B12_PBP"/>
    <property type="match status" value="1"/>
</dbReference>
<proteinExistence type="inferred from homology"/>
<name>A0ABS8YN89_9BACL</name>
<organism evidence="4 5">
    <name type="scientific">Paenibacillus profundus</name>
    <dbReference type="NCBI Taxonomy" id="1173085"/>
    <lineage>
        <taxon>Bacteria</taxon>
        <taxon>Bacillati</taxon>
        <taxon>Bacillota</taxon>
        <taxon>Bacilli</taxon>
        <taxon>Bacillales</taxon>
        <taxon>Paenibacillaceae</taxon>
        <taxon>Paenibacillus</taxon>
    </lineage>
</organism>
<feature type="domain" description="Fe/B12 periplasmic-binding" evidence="3">
    <location>
        <begin position="62"/>
        <end position="328"/>
    </location>
</feature>
<dbReference type="Pfam" id="PF01497">
    <property type="entry name" value="Peripla_BP_2"/>
    <property type="match status" value="1"/>
</dbReference>
<evidence type="ECO:0000256" key="1">
    <source>
        <dbReference type="ARBA" id="ARBA00008814"/>
    </source>
</evidence>
<dbReference type="SUPFAM" id="SSF53807">
    <property type="entry name" value="Helical backbone' metal receptor"/>
    <property type="match status" value="1"/>
</dbReference>
<reference evidence="4 5" key="1">
    <citation type="submission" date="2021-11" db="EMBL/GenBank/DDBJ databases">
        <title>Draft genome sequence of Paenibacillus profundus YoMME, a new Gram-positive bacteria with exoelectrogenic properties.</title>
        <authorList>
            <person name="Hubenova Y."/>
            <person name="Hubenova E."/>
            <person name="Manasiev Y."/>
            <person name="Peykov S."/>
            <person name="Mitov M."/>
        </authorList>
    </citation>
    <scope>NUCLEOTIDE SEQUENCE [LARGE SCALE GENOMIC DNA]</scope>
    <source>
        <strain evidence="4 5">YoMME</strain>
    </source>
</reference>
<protein>
    <submittedName>
        <fullName evidence="4">ABC transporter substrate-binding protein</fullName>
    </submittedName>
</protein>
<comment type="caution">
    <text evidence="4">The sequence shown here is derived from an EMBL/GenBank/DDBJ whole genome shotgun (WGS) entry which is preliminary data.</text>
</comment>
<evidence type="ECO:0000259" key="3">
    <source>
        <dbReference type="PROSITE" id="PS50983"/>
    </source>
</evidence>
<evidence type="ECO:0000313" key="5">
    <source>
        <dbReference type="Proteomes" id="UP001199916"/>
    </source>
</evidence>
<dbReference type="PANTHER" id="PTHR30535">
    <property type="entry name" value="VITAMIN B12-BINDING PROTEIN"/>
    <property type="match status" value="1"/>
</dbReference>
<keyword evidence="2" id="KW-1133">Transmembrane helix</keyword>
<keyword evidence="5" id="KW-1185">Reference proteome</keyword>